<keyword evidence="12" id="KW-0472">Membrane</keyword>
<feature type="binding site" evidence="11">
    <location>
        <begin position="191"/>
        <end position="196"/>
    </location>
    <ligand>
        <name>UTP</name>
        <dbReference type="ChEBI" id="CHEBI:46398"/>
    </ligand>
</feature>
<dbReference type="CDD" id="cd01746">
    <property type="entry name" value="GATase1_CTP_Synthase"/>
    <property type="match status" value="1"/>
</dbReference>
<keyword evidence="6 11" id="KW-0067">ATP-binding</keyword>
<dbReference type="Gene3D" id="3.40.50.300">
    <property type="entry name" value="P-loop containing nucleotide triphosphate hydrolases"/>
    <property type="match status" value="1"/>
</dbReference>
<evidence type="ECO:0000256" key="9">
    <source>
        <dbReference type="ARBA" id="ARBA00022975"/>
    </source>
</evidence>
<feature type="binding site" evidence="11">
    <location>
        <position position="16"/>
    </location>
    <ligand>
        <name>UTP</name>
        <dbReference type="ChEBI" id="CHEBI:46398"/>
    </ligand>
</feature>
<dbReference type="PROSITE" id="PS51273">
    <property type="entry name" value="GATASE_TYPE_1"/>
    <property type="match status" value="1"/>
</dbReference>
<dbReference type="STRING" id="180978.B2G44_01010"/>
<evidence type="ECO:0000256" key="12">
    <source>
        <dbReference type="SAM" id="Phobius"/>
    </source>
</evidence>
<gene>
    <name evidence="11 16" type="primary">pyrG</name>
    <name evidence="16" type="ORF">B2G44_01010</name>
    <name evidence="15" type="ORF">OC712_00780</name>
</gene>
<keyword evidence="7 11" id="KW-0460">Magnesium</keyword>
<dbReference type="InterPro" id="IPR033828">
    <property type="entry name" value="GATase1_CTP_Synthase"/>
</dbReference>
<evidence type="ECO:0000256" key="10">
    <source>
        <dbReference type="ARBA" id="ARBA00047781"/>
    </source>
</evidence>
<comment type="activity regulation">
    <text evidence="11">Allosterically activated by GTP, when glutamine is the substrate; GTP has no effect on the reaction when ammonia is the substrate. The allosteric effector GTP functions by stabilizing the protein conformation that binds the tetrahedral intermediate(s) formed during glutamine hydrolysis. Inhibited by the product CTP, via allosteric rather than competitive inhibition.</text>
</comment>
<evidence type="ECO:0000256" key="1">
    <source>
        <dbReference type="ARBA" id="ARBA00005171"/>
    </source>
</evidence>
<feature type="active site" evidence="11">
    <location>
        <position position="509"/>
    </location>
</feature>
<feature type="binding site" evidence="11">
    <location>
        <begin position="151"/>
        <end position="153"/>
    </location>
    <ligand>
        <name>CTP</name>
        <dbReference type="ChEBI" id="CHEBI:37563"/>
        <note>allosteric inhibitor</note>
    </ligand>
</feature>
<feature type="binding site" evidence="11">
    <location>
        <position position="144"/>
    </location>
    <ligand>
        <name>Mg(2+)</name>
        <dbReference type="ChEBI" id="CHEBI:18420"/>
    </ligand>
</feature>
<comment type="catalytic activity">
    <reaction evidence="11">
        <text>UTP + NH4(+) + ATP = CTP + ADP + phosphate + 2 H(+)</text>
        <dbReference type="Rhea" id="RHEA:16597"/>
        <dbReference type="ChEBI" id="CHEBI:15378"/>
        <dbReference type="ChEBI" id="CHEBI:28938"/>
        <dbReference type="ChEBI" id="CHEBI:30616"/>
        <dbReference type="ChEBI" id="CHEBI:37563"/>
        <dbReference type="ChEBI" id="CHEBI:43474"/>
        <dbReference type="ChEBI" id="CHEBI:46398"/>
        <dbReference type="ChEBI" id="CHEBI:456216"/>
    </reaction>
</comment>
<evidence type="ECO:0000259" key="14">
    <source>
        <dbReference type="Pfam" id="PF06418"/>
    </source>
</evidence>
<dbReference type="PANTHER" id="PTHR11550:SF0">
    <property type="entry name" value="CTP SYNTHASE-RELATED"/>
    <property type="match status" value="1"/>
</dbReference>
<comment type="function">
    <text evidence="11">Catalyzes the ATP-dependent amination of UTP to CTP with either L-glutamine or ammonia as the source of nitrogen. Regulates intracellular CTP levels through interactions with the four ribonucleotide triphosphates.</text>
</comment>
<feature type="binding site" evidence="11">
    <location>
        <position position="227"/>
    </location>
    <ligand>
        <name>CTP</name>
        <dbReference type="ChEBI" id="CHEBI:37563"/>
        <note>allosteric inhibitor</note>
    </ligand>
</feature>
<proteinExistence type="inferred from homology"/>
<dbReference type="FunFam" id="3.40.50.300:FF:000009">
    <property type="entry name" value="CTP synthase"/>
    <property type="match status" value="1"/>
</dbReference>
<keyword evidence="12" id="KW-0812">Transmembrane</keyword>
<dbReference type="InterPro" id="IPR017926">
    <property type="entry name" value="GATASE"/>
</dbReference>
<evidence type="ECO:0000256" key="5">
    <source>
        <dbReference type="ARBA" id="ARBA00022741"/>
    </source>
</evidence>
<accession>A0A1S9M242</accession>
<evidence type="ECO:0000256" key="6">
    <source>
        <dbReference type="ARBA" id="ARBA00022840"/>
    </source>
</evidence>
<comment type="subunit">
    <text evidence="11">Homotetramer.</text>
</comment>
<evidence type="ECO:0000256" key="2">
    <source>
        <dbReference type="ARBA" id="ARBA00007533"/>
    </source>
</evidence>
<dbReference type="Pfam" id="PF00117">
    <property type="entry name" value="GATase"/>
    <property type="match status" value="1"/>
</dbReference>
<keyword evidence="8 11" id="KW-0315">Glutamine amidotransferase</keyword>
<comment type="miscellaneous">
    <text evidence="11">CTPSs have evolved a hybrid strategy for distinguishing between UTP and CTP. The overlapping regions of the product feedback inhibitory and substrate sites recognize a common feature in both compounds, the triphosphate moiety. To differentiate isosteric substrate and product pyrimidine rings, an additional pocket far from the expected kinase/ligase catalytic site, specifically recognizes the cytosine and ribose portions of the product inhibitor.</text>
</comment>
<feature type="domain" description="Glutamine amidotransferase" evidence="13">
    <location>
        <begin position="307"/>
        <end position="527"/>
    </location>
</feature>
<dbReference type="Gene3D" id="3.40.50.880">
    <property type="match status" value="1"/>
</dbReference>
<feature type="region of interest" description="Amidoligase domain" evidence="11">
    <location>
        <begin position="1"/>
        <end position="270"/>
    </location>
</feature>
<feature type="binding site" evidence="11">
    <location>
        <position position="463"/>
    </location>
    <ligand>
        <name>L-glutamine</name>
        <dbReference type="ChEBI" id="CHEBI:58359"/>
    </ligand>
</feature>
<evidence type="ECO:0000256" key="4">
    <source>
        <dbReference type="ARBA" id="ARBA00022723"/>
    </source>
</evidence>
<comment type="similarity">
    <text evidence="2 11">Belongs to the CTP synthase family.</text>
</comment>
<dbReference type="SUPFAM" id="SSF52540">
    <property type="entry name" value="P-loop containing nucleoside triphosphate hydrolases"/>
    <property type="match status" value="1"/>
</dbReference>
<feature type="active site" description="Nucleophile; for glutamine hydrolysis" evidence="11">
    <location>
        <position position="385"/>
    </location>
</feature>
<comment type="catalytic activity">
    <reaction evidence="10 11">
        <text>UTP + L-glutamine + ATP + H2O = CTP + L-glutamate + ADP + phosphate + 2 H(+)</text>
        <dbReference type="Rhea" id="RHEA:26426"/>
        <dbReference type="ChEBI" id="CHEBI:15377"/>
        <dbReference type="ChEBI" id="CHEBI:15378"/>
        <dbReference type="ChEBI" id="CHEBI:29985"/>
        <dbReference type="ChEBI" id="CHEBI:30616"/>
        <dbReference type="ChEBI" id="CHEBI:37563"/>
        <dbReference type="ChEBI" id="CHEBI:43474"/>
        <dbReference type="ChEBI" id="CHEBI:46398"/>
        <dbReference type="ChEBI" id="CHEBI:58359"/>
        <dbReference type="ChEBI" id="CHEBI:456216"/>
        <dbReference type="EC" id="6.3.4.2"/>
    </reaction>
</comment>
<dbReference type="Pfam" id="PF06418">
    <property type="entry name" value="CTP_synth_N"/>
    <property type="match status" value="1"/>
</dbReference>
<keyword evidence="18" id="KW-1185">Reference proteome</keyword>
<feature type="binding site" evidence="11">
    <location>
        <position position="74"/>
    </location>
    <ligand>
        <name>Mg(2+)</name>
        <dbReference type="ChEBI" id="CHEBI:18420"/>
    </ligand>
</feature>
<feature type="transmembrane region" description="Helical" evidence="12">
    <location>
        <begin position="7"/>
        <end position="31"/>
    </location>
</feature>
<feature type="active site" evidence="11">
    <location>
        <position position="511"/>
    </location>
</feature>
<evidence type="ECO:0000313" key="15">
    <source>
        <dbReference type="EMBL" id="MEK0309023.1"/>
    </source>
</evidence>
<dbReference type="GO" id="GO:0019856">
    <property type="term" value="P:pyrimidine nucleobase biosynthetic process"/>
    <property type="evidence" value="ECO:0007669"/>
    <property type="project" value="TreeGrafter"/>
</dbReference>
<dbReference type="HAMAP" id="MF_01227">
    <property type="entry name" value="PyrG"/>
    <property type="match status" value="1"/>
</dbReference>
<dbReference type="SUPFAM" id="SSF52317">
    <property type="entry name" value="Class I glutamine amidotransferase-like"/>
    <property type="match status" value="1"/>
</dbReference>
<feature type="binding site" evidence="11">
    <location>
        <position position="227"/>
    </location>
    <ligand>
        <name>UTP</name>
        <dbReference type="ChEBI" id="CHEBI:46398"/>
    </ligand>
</feature>
<dbReference type="GO" id="GO:0042802">
    <property type="term" value="F:identical protein binding"/>
    <property type="evidence" value="ECO:0007669"/>
    <property type="project" value="TreeGrafter"/>
</dbReference>
<evidence type="ECO:0000256" key="11">
    <source>
        <dbReference type="HAMAP-Rule" id="MF_01227"/>
    </source>
</evidence>
<sequence length="542" mass="61662">MRKKTKIIFITGGVVSGLGKGLLASSLGYLLKQRNLKIFMQKLDPYINVDSGTMSPQQHGEVFVTNDGAETDLDLGHYERYLNINLTKDSSITTGQIYQYVIQQERQGNYLGKTIQVIPHITDEIKSRILKNVYSCQYDILIVEIGGTIGDIESLPFIEAIRQLRQDLGFENVLYIHNTLIPFLKFSGEPKTKPTQHSVKELRSLGIQPQILILRSESDISAEIKEKISILCDVKKEAIFSNVNVSIVETIVLNLHAQQIDNFILKFFNLESLPVANLSAWQEMIQQMKILKKVVKIGIVGKYTSFHDAYLSVVEALKHAAYFNKVGIDIKFIYSEDINSDNVHEFLCDCDGILVPGGFGSRAIEGKLQAIRYARCRNIPFFGICLGMQLAVVEYANNVLNLFGANSTEIDENTPHPVIKCKISDTDIGGTLRLGLKQTKIVTPSKSYSIYRKLVISERYRQRYEMNSEYISMFMRNKNFRVSGFNLQKSIVEIIELVDHIWFIGVQFHPEFLSRPFHPHPLFKDFILTAVIHHQKNKKKCS</sequence>
<protein>
    <recommendedName>
        <fullName evidence="11">CTP synthase</fullName>
        <ecNumber evidence="11">6.3.4.2</ecNumber>
    </recommendedName>
    <alternativeName>
        <fullName evidence="11">Cytidine 5'-triphosphate synthase</fullName>
    </alternativeName>
    <alternativeName>
        <fullName evidence="11">Cytidine triphosphate synthetase</fullName>
        <shortName evidence="11">CTP synthetase</shortName>
        <shortName evidence="11">CTPS</shortName>
    </alternativeName>
    <alternativeName>
        <fullName evidence="11">UTP--ammonia ligase</fullName>
    </alternativeName>
</protein>
<dbReference type="EMBL" id="MWKN01000023">
    <property type="protein sequence ID" value="OOP59294.1"/>
    <property type="molecule type" value="Genomic_DNA"/>
</dbReference>
<comment type="caution">
    <text evidence="16">The sequence shown here is derived from an EMBL/GenBank/DDBJ whole genome shotgun (WGS) entry which is preliminary data.</text>
</comment>
<dbReference type="AlphaFoldDB" id="A0A1S9M242"/>
<feature type="binding site" evidence="11">
    <location>
        <position position="409"/>
    </location>
    <ligand>
        <name>L-glutamine</name>
        <dbReference type="ChEBI" id="CHEBI:58359"/>
    </ligand>
</feature>
<keyword evidence="3 11" id="KW-0436">Ligase</keyword>
<reference evidence="16 17" key="1">
    <citation type="submission" date="2017-02" db="EMBL/GenBank/DDBJ databases">
        <title>A draft genome of 'Candidatus Phytoplasma aurantifolia' the agent of the witches-broom disease of lime.</title>
        <authorList>
            <person name="Foissac X."/>
            <person name="Carle P."/>
        </authorList>
    </citation>
    <scope>NUCLEOTIDE SEQUENCE [LARGE SCALE GENOMIC DNA]</scope>
    <source>
        <strain evidence="16 17">WBDL</strain>
    </source>
</reference>
<dbReference type="EMBL" id="JAOSJG010000005">
    <property type="protein sequence ID" value="MEK0309023.1"/>
    <property type="molecule type" value="Genomic_DNA"/>
</dbReference>
<comment type="pathway">
    <text evidence="1 11">Pyrimidine metabolism; CTP biosynthesis via de novo pathway; CTP from UDP: step 2/2.</text>
</comment>
<dbReference type="GO" id="GO:0044210">
    <property type="term" value="P:'de novo' CTP biosynthetic process"/>
    <property type="evidence" value="ECO:0007669"/>
    <property type="project" value="UniProtKB-UniRule"/>
</dbReference>
<dbReference type="GO" id="GO:0005829">
    <property type="term" value="C:cytosol"/>
    <property type="evidence" value="ECO:0007669"/>
    <property type="project" value="TreeGrafter"/>
</dbReference>
<keyword evidence="4 11" id="KW-0479">Metal-binding</keyword>
<feature type="binding site" evidence="11">
    <location>
        <begin position="386"/>
        <end position="389"/>
    </location>
    <ligand>
        <name>L-glutamine</name>
        <dbReference type="ChEBI" id="CHEBI:58359"/>
    </ligand>
</feature>
<dbReference type="GO" id="GO:0097268">
    <property type="term" value="C:cytoophidium"/>
    <property type="evidence" value="ECO:0007669"/>
    <property type="project" value="UniProtKB-ARBA"/>
</dbReference>
<organism evidence="16 17">
    <name type="scientific">Candidatus Phytoplasma citri</name>
    <dbReference type="NCBI Taxonomy" id="180978"/>
    <lineage>
        <taxon>Bacteria</taxon>
        <taxon>Bacillati</taxon>
        <taxon>Mycoplasmatota</taxon>
        <taxon>Mollicutes</taxon>
        <taxon>Acholeplasmatales</taxon>
        <taxon>Acholeplasmataceae</taxon>
        <taxon>Candidatus Phytoplasma</taxon>
        <taxon>16SrII (Peanut WB group)</taxon>
    </lineage>
</organism>
<feature type="binding site" evidence="11">
    <location>
        <begin position="191"/>
        <end position="196"/>
    </location>
    <ligand>
        <name>CTP</name>
        <dbReference type="ChEBI" id="CHEBI:37563"/>
        <note>allosteric inhibitor</note>
    </ligand>
</feature>
<comment type="catalytic activity">
    <reaction evidence="11">
        <text>L-glutamine + H2O = L-glutamate + NH4(+)</text>
        <dbReference type="Rhea" id="RHEA:15889"/>
        <dbReference type="ChEBI" id="CHEBI:15377"/>
        <dbReference type="ChEBI" id="CHEBI:28938"/>
        <dbReference type="ChEBI" id="CHEBI:29985"/>
        <dbReference type="ChEBI" id="CHEBI:58359"/>
    </reaction>
</comment>
<dbReference type="CDD" id="cd03113">
    <property type="entry name" value="CTPS_N"/>
    <property type="match status" value="1"/>
</dbReference>
<name>A0A1S9M242_9MOLU</name>
<dbReference type="OrthoDB" id="9801107at2"/>
<feature type="binding site" evidence="11">
    <location>
        <position position="74"/>
    </location>
    <ligand>
        <name>ATP</name>
        <dbReference type="ChEBI" id="CHEBI:30616"/>
    </ligand>
</feature>
<dbReference type="GO" id="GO:0003883">
    <property type="term" value="F:CTP synthase activity"/>
    <property type="evidence" value="ECO:0007669"/>
    <property type="project" value="UniProtKB-UniRule"/>
</dbReference>
<comment type="caution">
    <text evidence="11">Lacks conserved residue(s) required for the propagation of feature annotation.</text>
</comment>
<evidence type="ECO:0000313" key="18">
    <source>
        <dbReference type="Proteomes" id="UP001383392"/>
    </source>
</evidence>
<feature type="binding site" evidence="11">
    <location>
        <position position="16"/>
    </location>
    <ligand>
        <name>CTP</name>
        <dbReference type="ChEBI" id="CHEBI:37563"/>
        <note>allosteric inhibitor</note>
    </ligand>
</feature>
<dbReference type="InterPro" id="IPR017456">
    <property type="entry name" value="CTP_synthase_N"/>
</dbReference>
<keyword evidence="9 11" id="KW-0665">Pyrimidine biosynthesis</keyword>
<feature type="domain" description="CTP synthase N-terminal" evidence="14">
    <location>
        <begin position="6"/>
        <end position="270"/>
    </location>
</feature>
<feature type="binding site" evidence="11">
    <location>
        <position position="245"/>
    </location>
    <ligand>
        <name>ATP</name>
        <dbReference type="ChEBI" id="CHEBI:30616"/>
    </ligand>
</feature>
<evidence type="ECO:0000256" key="3">
    <source>
        <dbReference type="ARBA" id="ARBA00022598"/>
    </source>
</evidence>
<dbReference type="GO" id="GO:0005524">
    <property type="term" value="F:ATP binding"/>
    <property type="evidence" value="ECO:0007669"/>
    <property type="project" value="UniProtKB-KW"/>
</dbReference>
<dbReference type="Proteomes" id="UP001383392">
    <property type="component" value="Unassembled WGS sequence"/>
</dbReference>
<dbReference type="UniPathway" id="UPA00159">
    <property type="reaction ID" value="UER00277"/>
</dbReference>
<dbReference type="GO" id="GO:0046872">
    <property type="term" value="F:metal ion binding"/>
    <property type="evidence" value="ECO:0007669"/>
    <property type="project" value="UniProtKB-KW"/>
</dbReference>
<evidence type="ECO:0000313" key="17">
    <source>
        <dbReference type="Proteomes" id="UP000189722"/>
    </source>
</evidence>
<dbReference type="Proteomes" id="UP000189722">
    <property type="component" value="Unassembled WGS sequence"/>
</dbReference>
<dbReference type="InterPro" id="IPR029062">
    <property type="entry name" value="Class_I_gatase-like"/>
</dbReference>
<dbReference type="EC" id="6.3.4.2" evidence="11"/>
<keyword evidence="5 11" id="KW-0547">Nucleotide-binding</keyword>
<reference evidence="15 18" key="2">
    <citation type="journal article" date="2023" name="Int. J. Syst. Evol. Microbiol.">
        <title>The observation of taxonomic boundaries for the 16SrII and 16SrXXV phytoplasmas using genome-based delimitation.</title>
        <authorList>
            <person name="Rodrigues Jardim B."/>
            <person name="Tran-Nguyen L.T.T."/>
            <person name="Gambley C."/>
            <person name="Al-Sadi A.M."/>
            <person name="Al-Subhi A.M."/>
            <person name="Foissac X."/>
            <person name="Salar P."/>
            <person name="Cai H."/>
            <person name="Yang J.Y."/>
            <person name="Davis R."/>
            <person name="Jones L."/>
            <person name="Rodoni B."/>
            <person name="Constable F.E."/>
        </authorList>
    </citation>
    <scope>NUCLEOTIDE SEQUENCE [LARGE SCALE GENOMIC DNA]</scope>
    <source>
        <strain evidence="15">BAWM-OMN-P75</strain>
    </source>
</reference>
<evidence type="ECO:0000256" key="8">
    <source>
        <dbReference type="ARBA" id="ARBA00022962"/>
    </source>
</evidence>
<dbReference type="FunFam" id="3.40.50.880:FF:000002">
    <property type="entry name" value="CTP synthase"/>
    <property type="match status" value="1"/>
</dbReference>
<dbReference type="NCBIfam" id="TIGR00337">
    <property type="entry name" value="PyrG"/>
    <property type="match status" value="1"/>
</dbReference>
<feature type="binding site" evidence="11">
    <location>
        <position position="358"/>
    </location>
    <ligand>
        <name>L-glutamine</name>
        <dbReference type="ChEBI" id="CHEBI:58359"/>
    </ligand>
</feature>
<evidence type="ECO:0000259" key="13">
    <source>
        <dbReference type="Pfam" id="PF00117"/>
    </source>
</evidence>
<dbReference type="RefSeq" id="WP_078123002.1">
    <property type="nucleotide sequence ID" value="NZ_JAOSJG010000005.1"/>
</dbReference>
<keyword evidence="12" id="KW-1133">Transmembrane helix</keyword>
<dbReference type="PANTHER" id="PTHR11550">
    <property type="entry name" value="CTP SYNTHASE"/>
    <property type="match status" value="1"/>
</dbReference>
<dbReference type="NCBIfam" id="NF003792">
    <property type="entry name" value="PRK05380.1"/>
    <property type="match status" value="1"/>
</dbReference>
<evidence type="ECO:0000256" key="7">
    <source>
        <dbReference type="ARBA" id="ARBA00022842"/>
    </source>
</evidence>
<dbReference type="InterPro" id="IPR004468">
    <property type="entry name" value="CTP_synthase"/>
</dbReference>
<feature type="binding site" evidence="11">
    <location>
        <begin position="17"/>
        <end position="22"/>
    </location>
    <ligand>
        <name>ATP</name>
        <dbReference type="ChEBI" id="CHEBI:30616"/>
    </ligand>
</feature>
<evidence type="ECO:0000313" key="16">
    <source>
        <dbReference type="EMBL" id="OOP59294.1"/>
    </source>
</evidence>
<dbReference type="InterPro" id="IPR027417">
    <property type="entry name" value="P-loop_NTPase"/>
</dbReference>